<evidence type="ECO:0000256" key="4">
    <source>
        <dbReference type="ARBA" id="ARBA00023033"/>
    </source>
</evidence>
<dbReference type="Gene3D" id="3.50.50.60">
    <property type="entry name" value="FAD/NAD(P)-binding domain"/>
    <property type="match status" value="1"/>
</dbReference>
<protein>
    <submittedName>
        <fullName evidence="6">FAD-dependent monooxygenase</fullName>
    </submittedName>
</protein>
<keyword evidence="1" id="KW-0285">Flavoprotein</keyword>
<evidence type="ECO:0000259" key="5">
    <source>
        <dbReference type="Pfam" id="PF01494"/>
    </source>
</evidence>
<evidence type="ECO:0000313" key="7">
    <source>
        <dbReference type="Proteomes" id="UP001057702"/>
    </source>
</evidence>
<evidence type="ECO:0000313" key="6">
    <source>
        <dbReference type="EMBL" id="MCQ4084229.1"/>
    </source>
</evidence>
<name>A0ABT1Q2T3_9ACTN</name>
<dbReference type="PANTHER" id="PTHR47178:SF5">
    <property type="entry name" value="FAD-BINDING DOMAIN-CONTAINING PROTEIN"/>
    <property type="match status" value="1"/>
</dbReference>
<dbReference type="Proteomes" id="UP001057702">
    <property type="component" value="Unassembled WGS sequence"/>
</dbReference>
<dbReference type="Pfam" id="PF01494">
    <property type="entry name" value="FAD_binding_3"/>
    <property type="match status" value="1"/>
</dbReference>
<dbReference type="InterPro" id="IPR036188">
    <property type="entry name" value="FAD/NAD-bd_sf"/>
</dbReference>
<dbReference type="PRINTS" id="PR00420">
    <property type="entry name" value="RNGMNOXGNASE"/>
</dbReference>
<comment type="caution">
    <text evidence="6">The sequence shown here is derived from an EMBL/GenBank/DDBJ whole genome shotgun (WGS) entry which is preliminary data.</text>
</comment>
<reference evidence="6" key="1">
    <citation type="submission" date="2022-06" db="EMBL/GenBank/DDBJ databases">
        <title>Draft genome sequence of Streptomyces sp. RB6PN25 isolated from peat swamp forest in Thailand.</title>
        <authorList>
            <person name="Duangmal K."/>
            <person name="Klaysubun C."/>
        </authorList>
    </citation>
    <scope>NUCLEOTIDE SEQUENCE</scope>
    <source>
        <strain evidence="6">RB6PN25</strain>
    </source>
</reference>
<evidence type="ECO:0000256" key="1">
    <source>
        <dbReference type="ARBA" id="ARBA00022630"/>
    </source>
</evidence>
<evidence type="ECO:0000256" key="3">
    <source>
        <dbReference type="ARBA" id="ARBA00023002"/>
    </source>
</evidence>
<accession>A0ABT1Q2T3</accession>
<sequence>MSAKPFHVIVIGGGTGGMALAHGLKRAGISVSVYERDRTRTSGLHGYRVGIDPDGSRALKKLLPPDLYDTFVATCARPPKYFIMLTEKLKPNIELPLRLPEQGDDVNNEKSVSRMTLRQVLFTGMEDVVHFDKTFTRYEQSPDGRVTAFFADGTEATCDLLVAADGANSRVRGQYLPQATVEDAKIISITAKVPITPESRQLLPEHVFNGIGLVMGPKGGTCILHTMEFPWRDDGSPKPGIGDNDAELITQWPGLLFDNTRDYINWGFWASSDKFPSDVMKRRGEELIQLALEMTPTWSPELRKLFSMGDPSTCFPISIRTSVPIPQWETSNITLLGDAIHTMTPGQGVGANTALRDAALITKNLIAYRDGKKTLIEAVRDYESKMIKYGFDAVIESKKQTSGDQPVHKPYIGRLALAGMRGFLWTAARVPAMKRKMAEDIYVYRGGDRDDE</sequence>
<dbReference type="Pfam" id="PF13450">
    <property type="entry name" value="NAD_binding_8"/>
    <property type="match status" value="1"/>
</dbReference>
<dbReference type="SUPFAM" id="SSF51905">
    <property type="entry name" value="FAD/NAD(P)-binding domain"/>
    <property type="match status" value="1"/>
</dbReference>
<keyword evidence="4 6" id="KW-0503">Monooxygenase</keyword>
<dbReference type="InterPro" id="IPR002938">
    <property type="entry name" value="FAD-bd"/>
</dbReference>
<evidence type="ECO:0000256" key="2">
    <source>
        <dbReference type="ARBA" id="ARBA00022827"/>
    </source>
</evidence>
<keyword evidence="3" id="KW-0560">Oxidoreductase</keyword>
<dbReference type="EMBL" id="JANFNG010000032">
    <property type="protein sequence ID" value="MCQ4084229.1"/>
    <property type="molecule type" value="Genomic_DNA"/>
</dbReference>
<dbReference type="RefSeq" id="WP_255923282.1">
    <property type="nucleotide sequence ID" value="NZ_JANFNG010000032.1"/>
</dbReference>
<feature type="domain" description="FAD-binding" evidence="5">
    <location>
        <begin position="327"/>
        <end position="372"/>
    </location>
</feature>
<keyword evidence="7" id="KW-1185">Reference proteome</keyword>
<keyword evidence="2" id="KW-0274">FAD</keyword>
<proteinExistence type="predicted"/>
<organism evidence="6 7">
    <name type="scientific">Streptomyces humicola</name>
    <dbReference type="NCBI Taxonomy" id="2953240"/>
    <lineage>
        <taxon>Bacteria</taxon>
        <taxon>Bacillati</taxon>
        <taxon>Actinomycetota</taxon>
        <taxon>Actinomycetes</taxon>
        <taxon>Kitasatosporales</taxon>
        <taxon>Streptomycetaceae</taxon>
        <taxon>Streptomyces</taxon>
    </lineage>
</organism>
<gene>
    <name evidence="6" type="ORF">NGB36_27550</name>
</gene>
<dbReference type="GO" id="GO:0004497">
    <property type="term" value="F:monooxygenase activity"/>
    <property type="evidence" value="ECO:0007669"/>
    <property type="project" value="UniProtKB-KW"/>
</dbReference>
<dbReference type="PANTHER" id="PTHR47178">
    <property type="entry name" value="MONOOXYGENASE, FAD-BINDING"/>
    <property type="match status" value="1"/>
</dbReference>